<reference evidence="2 4" key="1">
    <citation type="submission" date="2016-10" db="EMBL/GenBank/DDBJ databases">
        <authorList>
            <person name="de Groot N.N."/>
        </authorList>
    </citation>
    <scope>NUCLEOTIDE SEQUENCE [LARGE SCALE GENOMIC DNA]</scope>
    <source>
        <strain evidence="3">NLAE-zl-C202</strain>
        <strain evidence="2 4">NLAE-zl-G339</strain>
    </source>
</reference>
<dbReference type="Proteomes" id="UP000183766">
    <property type="component" value="Unassembled WGS sequence"/>
</dbReference>
<protein>
    <submittedName>
        <fullName evidence="2">Uncharacterized protein</fullName>
    </submittedName>
</protein>
<dbReference type="EMBL" id="FOUM01000010">
    <property type="protein sequence ID" value="SFM78557.1"/>
    <property type="molecule type" value="Genomic_DNA"/>
</dbReference>
<evidence type="ECO:0000313" key="5">
    <source>
        <dbReference type="Proteomes" id="UP000183766"/>
    </source>
</evidence>
<name>A0A174AKP5_9BACE</name>
<sequence>MQDLSSEDKKIPPKNYQKQPKNYPRIVFGHKNVGFPPIGFQKFT</sequence>
<dbReference type="AlphaFoldDB" id="A0A174AKP5"/>
<evidence type="ECO:0000313" key="3">
    <source>
        <dbReference type="EMBL" id="SFM78557.1"/>
    </source>
</evidence>
<feature type="region of interest" description="Disordered" evidence="1">
    <location>
        <begin position="1"/>
        <end position="23"/>
    </location>
</feature>
<evidence type="ECO:0000256" key="1">
    <source>
        <dbReference type="SAM" id="MobiDB-lite"/>
    </source>
</evidence>
<accession>A0A174AKP5</accession>
<evidence type="ECO:0000313" key="2">
    <source>
        <dbReference type="EMBL" id="SEA89336.1"/>
    </source>
</evidence>
<reference evidence="5" key="2">
    <citation type="submission" date="2016-10" db="EMBL/GenBank/DDBJ databases">
        <authorList>
            <person name="Varghese N."/>
            <person name="Submissions S."/>
        </authorList>
    </citation>
    <scope>NUCLEOTIDE SEQUENCE [LARGE SCALE GENOMIC DNA]</scope>
    <source>
        <strain evidence="5">NLAE-zl-C202</strain>
    </source>
</reference>
<proteinExistence type="predicted"/>
<feature type="compositionally biased region" description="Basic and acidic residues" evidence="1">
    <location>
        <begin position="1"/>
        <end position="11"/>
    </location>
</feature>
<organism evidence="2 4">
    <name type="scientific">Bacteroides xylanisolvens</name>
    <dbReference type="NCBI Taxonomy" id="371601"/>
    <lineage>
        <taxon>Bacteria</taxon>
        <taxon>Pseudomonadati</taxon>
        <taxon>Bacteroidota</taxon>
        <taxon>Bacteroidia</taxon>
        <taxon>Bacteroidales</taxon>
        <taxon>Bacteroidaceae</taxon>
        <taxon>Bacteroides</taxon>
    </lineage>
</organism>
<dbReference type="Proteomes" id="UP000183040">
    <property type="component" value="Unassembled WGS sequence"/>
</dbReference>
<evidence type="ECO:0000313" key="4">
    <source>
        <dbReference type="Proteomes" id="UP000183040"/>
    </source>
</evidence>
<dbReference type="EMBL" id="FNRP01000017">
    <property type="protein sequence ID" value="SEA89336.1"/>
    <property type="molecule type" value="Genomic_DNA"/>
</dbReference>
<gene>
    <name evidence="2" type="ORF">SAMN04487924_11733</name>
    <name evidence="3" type="ORF">SAMN05216250_11068</name>
</gene>